<proteinExistence type="predicted"/>
<dbReference type="EMBL" id="GBXM01037617">
    <property type="protein sequence ID" value="JAH70960.1"/>
    <property type="molecule type" value="Transcribed_RNA"/>
</dbReference>
<protein>
    <submittedName>
        <fullName evidence="2">Uncharacterized protein</fullName>
    </submittedName>
</protein>
<sequence>MAVCEQGQGQGAPARPANSFCTRSGTRFMTSSVHPASRRNTQDFGQ</sequence>
<reference evidence="2" key="1">
    <citation type="submission" date="2014-11" db="EMBL/GenBank/DDBJ databases">
        <authorList>
            <person name="Amaro Gonzalez C."/>
        </authorList>
    </citation>
    <scope>NUCLEOTIDE SEQUENCE</scope>
</reference>
<dbReference type="AlphaFoldDB" id="A0A0E9V0J6"/>
<reference evidence="2" key="2">
    <citation type="journal article" date="2015" name="Fish Shellfish Immunol.">
        <title>Early steps in the European eel (Anguilla anguilla)-Vibrio vulnificus interaction in the gills: Role of the RtxA13 toxin.</title>
        <authorList>
            <person name="Callol A."/>
            <person name="Pajuelo D."/>
            <person name="Ebbesson L."/>
            <person name="Teles M."/>
            <person name="MacKenzie S."/>
            <person name="Amaro C."/>
        </authorList>
    </citation>
    <scope>NUCLEOTIDE SEQUENCE</scope>
</reference>
<feature type="region of interest" description="Disordered" evidence="1">
    <location>
        <begin position="1"/>
        <end position="23"/>
    </location>
</feature>
<accession>A0A0E9V0J6</accession>
<evidence type="ECO:0000313" key="2">
    <source>
        <dbReference type="EMBL" id="JAH70960.1"/>
    </source>
</evidence>
<evidence type="ECO:0000256" key="1">
    <source>
        <dbReference type="SAM" id="MobiDB-lite"/>
    </source>
</evidence>
<name>A0A0E9V0J6_ANGAN</name>
<organism evidence="2">
    <name type="scientific">Anguilla anguilla</name>
    <name type="common">European freshwater eel</name>
    <name type="synonym">Muraena anguilla</name>
    <dbReference type="NCBI Taxonomy" id="7936"/>
    <lineage>
        <taxon>Eukaryota</taxon>
        <taxon>Metazoa</taxon>
        <taxon>Chordata</taxon>
        <taxon>Craniata</taxon>
        <taxon>Vertebrata</taxon>
        <taxon>Euteleostomi</taxon>
        <taxon>Actinopterygii</taxon>
        <taxon>Neopterygii</taxon>
        <taxon>Teleostei</taxon>
        <taxon>Anguilliformes</taxon>
        <taxon>Anguillidae</taxon>
        <taxon>Anguilla</taxon>
    </lineage>
</organism>